<comment type="caution">
    <text evidence="2">The sequence shown here is derived from an EMBL/GenBank/DDBJ whole genome shotgun (WGS) entry which is preliminary data.</text>
</comment>
<evidence type="ECO:0000313" key="3">
    <source>
        <dbReference type="Proteomes" id="UP000242502"/>
    </source>
</evidence>
<organism evidence="2 3">
    <name type="scientific">Candidatus Endobugula sertula</name>
    <name type="common">Bugula neritina bacterial symbiont</name>
    <dbReference type="NCBI Taxonomy" id="62101"/>
    <lineage>
        <taxon>Bacteria</taxon>
        <taxon>Pseudomonadati</taxon>
        <taxon>Pseudomonadota</taxon>
        <taxon>Gammaproteobacteria</taxon>
        <taxon>Cellvibrionales</taxon>
        <taxon>Cellvibrionaceae</taxon>
        <taxon>Candidatus Endobugula</taxon>
    </lineage>
</organism>
<sequence>MKKLPLIFSQLVLLLILVITSIAPASAKVASGLQELGAGLHQGQTPVESLLRLGLGVSSYDGVSGSSLVPKGAGKSIKDQAADLVPANANKNRVTLRYDKQQLEIDLAGKDHAGIPTPHTKVSPRNTRAPDHLQPAYNTSERKSTLRPSTQQDIRTARRYLERQNR</sequence>
<name>A0A1D2QLE3_9GAMM</name>
<gene>
    <name evidence="2" type="ORF">AB835_14415</name>
</gene>
<evidence type="ECO:0000313" key="2">
    <source>
        <dbReference type="EMBL" id="ODS22392.1"/>
    </source>
</evidence>
<dbReference type="STRING" id="62101.AB835_14415"/>
<feature type="region of interest" description="Disordered" evidence="1">
    <location>
        <begin position="111"/>
        <end position="166"/>
    </location>
</feature>
<dbReference type="Proteomes" id="UP000242502">
    <property type="component" value="Unassembled WGS sequence"/>
</dbReference>
<proteinExistence type="predicted"/>
<dbReference type="AlphaFoldDB" id="A0A1D2QLE3"/>
<reference evidence="2 3" key="1">
    <citation type="journal article" date="2016" name="Appl. Environ. Microbiol.">
        <title>Lack of Overt Genome Reduction in the Bryostatin-Producing Bryozoan Symbiont "Candidatus Endobugula sertula".</title>
        <authorList>
            <person name="Miller I.J."/>
            <person name="Vanee N."/>
            <person name="Fong S.S."/>
            <person name="Lim-Fong G.E."/>
            <person name="Kwan J.C."/>
        </authorList>
    </citation>
    <scope>NUCLEOTIDE SEQUENCE [LARGE SCALE GENOMIC DNA]</scope>
    <source>
        <strain evidence="2">AB1-4</strain>
    </source>
</reference>
<evidence type="ECO:0000256" key="1">
    <source>
        <dbReference type="SAM" id="MobiDB-lite"/>
    </source>
</evidence>
<dbReference type="EMBL" id="MDLC01000088">
    <property type="protein sequence ID" value="ODS22392.1"/>
    <property type="molecule type" value="Genomic_DNA"/>
</dbReference>
<protein>
    <submittedName>
        <fullName evidence="2">Uncharacterized protein</fullName>
    </submittedName>
</protein>
<feature type="compositionally biased region" description="Basic and acidic residues" evidence="1">
    <location>
        <begin position="155"/>
        <end position="166"/>
    </location>
</feature>
<accession>A0A1D2QLE3</accession>